<evidence type="ECO:0000313" key="17">
    <source>
        <dbReference type="EMBL" id="QBN20404.1"/>
    </source>
</evidence>
<keyword evidence="17" id="KW-0675">Receptor</keyword>
<name>A0A4P6YHI5_9FLAO</name>
<dbReference type="InterPro" id="IPR036942">
    <property type="entry name" value="Beta-barrel_TonB_sf"/>
</dbReference>
<evidence type="ECO:0000259" key="16">
    <source>
        <dbReference type="Pfam" id="PF07715"/>
    </source>
</evidence>
<dbReference type="KEGG" id="fnk:E1750_16940"/>
<reference evidence="18" key="1">
    <citation type="submission" date="2019-03" db="EMBL/GenBank/DDBJ databases">
        <title>Flavobacterium sp.</title>
        <authorList>
            <person name="Kim H."/>
        </authorList>
    </citation>
    <scope>NUCLEOTIDE SEQUENCE [LARGE SCALE GENOMIC DNA]</scope>
    <source>
        <strain evidence="18">GS13</strain>
    </source>
</reference>
<dbReference type="GO" id="GO:0009279">
    <property type="term" value="C:cell outer membrane"/>
    <property type="evidence" value="ECO:0007669"/>
    <property type="project" value="UniProtKB-SubCell"/>
</dbReference>
<comment type="subcellular location">
    <subcellularLocation>
        <location evidence="1 12">Cell outer membrane</location>
        <topology evidence="1 12">Multi-pass membrane protein</topology>
    </subcellularLocation>
</comment>
<dbReference type="GO" id="GO:0015344">
    <property type="term" value="F:siderophore uptake transmembrane transporter activity"/>
    <property type="evidence" value="ECO:0007669"/>
    <property type="project" value="TreeGrafter"/>
</dbReference>
<dbReference type="InterPro" id="IPR000531">
    <property type="entry name" value="Beta-barrel_TonB"/>
</dbReference>
<feature type="chain" id="PRO_5020373460" evidence="14">
    <location>
        <begin position="24"/>
        <end position="695"/>
    </location>
</feature>
<evidence type="ECO:0000256" key="6">
    <source>
        <dbReference type="ARBA" id="ARBA00022729"/>
    </source>
</evidence>
<evidence type="ECO:0000313" key="18">
    <source>
        <dbReference type="Proteomes" id="UP000291124"/>
    </source>
</evidence>
<dbReference type="Pfam" id="PF00593">
    <property type="entry name" value="TonB_dep_Rec_b-barrel"/>
    <property type="match status" value="1"/>
</dbReference>
<evidence type="ECO:0000256" key="3">
    <source>
        <dbReference type="ARBA" id="ARBA00022452"/>
    </source>
</evidence>
<evidence type="ECO:0000256" key="12">
    <source>
        <dbReference type="PROSITE-ProRule" id="PRU01360"/>
    </source>
</evidence>
<dbReference type="InterPro" id="IPR037066">
    <property type="entry name" value="Plug_dom_sf"/>
</dbReference>
<evidence type="ECO:0000256" key="11">
    <source>
        <dbReference type="ARBA" id="ARBA00023237"/>
    </source>
</evidence>
<evidence type="ECO:0000256" key="13">
    <source>
        <dbReference type="RuleBase" id="RU003357"/>
    </source>
</evidence>
<feature type="signal peptide" evidence="14">
    <location>
        <begin position="1"/>
        <end position="23"/>
    </location>
</feature>
<keyword evidence="10 12" id="KW-0472">Membrane</keyword>
<evidence type="ECO:0000256" key="5">
    <source>
        <dbReference type="ARBA" id="ARBA00022692"/>
    </source>
</evidence>
<dbReference type="Gene3D" id="2.40.170.20">
    <property type="entry name" value="TonB-dependent receptor, beta-barrel domain"/>
    <property type="match status" value="1"/>
</dbReference>
<evidence type="ECO:0000256" key="8">
    <source>
        <dbReference type="ARBA" id="ARBA00023065"/>
    </source>
</evidence>
<dbReference type="PANTHER" id="PTHR32552:SF68">
    <property type="entry name" value="FERRICHROME OUTER MEMBRANE TRANSPORTER_PHAGE RECEPTOR"/>
    <property type="match status" value="1"/>
</dbReference>
<evidence type="ECO:0000256" key="2">
    <source>
        <dbReference type="ARBA" id="ARBA00022448"/>
    </source>
</evidence>
<feature type="domain" description="TonB-dependent receptor plug" evidence="16">
    <location>
        <begin position="46"/>
        <end position="154"/>
    </location>
</feature>
<gene>
    <name evidence="17" type="ORF">E1750_16940</name>
</gene>
<dbReference type="Gene3D" id="2.170.130.10">
    <property type="entry name" value="TonB-dependent receptor, plug domain"/>
    <property type="match status" value="1"/>
</dbReference>
<feature type="domain" description="TonB-dependent receptor-like beta-barrel" evidence="15">
    <location>
        <begin position="259"/>
        <end position="651"/>
    </location>
</feature>
<dbReference type="SUPFAM" id="SSF56935">
    <property type="entry name" value="Porins"/>
    <property type="match status" value="1"/>
</dbReference>
<organism evidence="17 18">
    <name type="scientific">Flavobacterium nackdongense</name>
    <dbReference type="NCBI Taxonomy" id="2547394"/>
    <lineage>
        <taxon>Bacteria</taxon>
        <taxon>Pseudomonadati</taxon>
        <taxon>Bacteroidota</taxon>
        <taxon>Flavobacteriia</taxon>
        <taxon>Flavobacteriales</taxon>
        <taxon>Flavobacteriaceae</taxon>
        <taxon>Flavobacterium</taxon>
    </lineage>
</organism>
<proteinExistence type="inferred from homology"/>
<keyword evidence="7" id="KW-0408">Iron</keyword>
<dbReference type="RefSeq" id="WP_133277904.1">
    <property type="nucleotide sequence ID" value="NZ_CP037933.1"/>
</dbReference>
<evidence type="ECO:0000256" key="14">
    <source>
        <dbReference type="SAM" id="SignalP"/>
    </source>
</evidence>
<keyword evidence="3 12" id="KW-1134">Transmembrane beta strand</keyword>
<keyword evidence="6 14" id="KW-0732">Signal</keyword>
<dbReference type="Proteomes" id="UP000291124">
    <property type="component" value="Chromosome"/>
</dbReference>
<evidence type="ECO:0000256" key="9">
    <source>
        <dbReference type="ARBA" id="ARBA00023077"/>
    </source>
</evidence>
<evidence type="ECO:0000259" key="15">
    <source>
        <dbReference type="Pfam" id="PF00593"/>
    </source>
</evidence>
<protein>
    <submittedName>
        <fullName evidence="17">TonB-dependent receptor</fullName>
    </submittedName>
</protein>
<keyword evidence="9 13" id="KW-0798">TonB box</keyword>
<evidence type="ECO:0000256" key="1">
    <source>
        <dbReference type="ARBA" id="ARBA00004571"/>
    </source>
</evidence>
<keyword evidence="8" id="KW-0406">Ion transport</keyword>
<keyword evidence="5 12" id="KW-0812">Transmembrane</keyword>
<keyword evidence="11 12" id="KW-0998">Cell outer membrane</keyword>
<dbReference type="InterPro" id="IPR012910">
    <property type="entry name" value="Plug_dom"/>
</dbReference>
<evidence type="ECO:0000256" key="7">
    <source>
        <dbReference type="ARBA" id="ARBA00023004"/>
    </source>
</evidence>
<evidence type="ECO:0000256" key="10">
    <source>
        <dbReference type="ARBA" id="ARBA00023136"/>
    </source>
</evidence>
<evidence type="ECO:0000256" key="4">
    <source>
        <dbReference type="ARBA" id="ARBA00022496"/>
    </source>
</evidence>
<sequence length="695" mass="77741">MLKINSFFFVCILFFLCSHPILAQVKNDTIGLSELIVKSLPIQSSIQNSASSVSIITEKEIKQADGVILTPILNKIPGVYMQQGSLNTNKITIRGIGSRSQYSTTRIKAYFEEIPLTSAEGETTLEDIDLEAIGSIEIIKGPNSTSFGAGLGGVINVLATKTPNENAFVKTGTTLGSFELLKQTITAGYSDEKSNLYANYNLLQNEGYRSNSNYDRQSFNLFGKYQISKNGTLSLFAIGTKLKAYIPSSINETDYNTTPEIAAPTWEAAQGYESYDKALIGLGYQHLFSKNWALNTSVFSATKNGYEARPFDILEDKSSALGFRTKVNHTTSLFSFPTTFSMGIEYMSENYDYALYKNLYKSQPGQGSIQGDQFSAIDQKRSNSNVFVQMNMQLLKKLYLESGLSYNTTNYELNDVFNANITEEKSYTFGTIWSPRLGLSYQLSKGKNIFASISKGFSTPTVAETLTPEGQINTNLKPEIGINYELGFKGNFLNSKLYTELVFYKMFVENLLVARRIAEDQYMGINAGESSHQGIEFLVNYKWNPNTYLQMQPYCSGTINNFMFTEFVDKSNDFSGNELPAVPNVQWNSGFDLSTNFGLNFNANYGFFGKMPMNDPNSKYTKSYQLLDAKVAYTFTFLKKLKTEINTGMQNILNEKYSSSILPNAVAFGTALPRYYYPGNPRNFYGGITFTYLLK</sequence>
<keyword evidence="4" id="KW-0410">Iron transport</keyword>
<dbReference type="PANTHER" id="PTHR32552">
    <property type="entry name" value="FERRICHROME IRON RECEPTOR-RELATED"/>
    <property type="match status" value="1"/>
</dbReference>
<dbReference type="Pfam" id="PF07715">
    <property type="entry name" value="Plug"/>
    <property type="match status" value="1"/>
</dbReference>
<keyword evidence="18" id="KW-1185">Reference proteome</keyword>
<dbReference type="OrthoDB" id="9782587at2"/>
<keyword evidence="2 12" id="KW-0813">Transport</keyword>
<comment type="similarity">
    <text evidence="12 13">Belongs to the TonB-dependent receptor family.</text>
</comment>
<dbReference type="PROSITE" id="PS52016">
    <property type="entry name" value="TONB_DEPENDENT_REC_3"/>
    <property type="match status" value="1"/>
</dbReference>
<dbReference type="EMBL" id="CP037933">
    <property type="protein sequence ID" value="QBN20404.1"/>
    <property type="molecule type" value="Genomic_DNA"/>
</dbReference>
<accession>A0A4P6YHI5</accession>
<dbReference type="AlphaFoldDB" id="A0A4P6YHI5"/>
<dbReference type="InterPro" id="IPR039426">
    <property type="entry name" value="TonB-dep_rcpt-like"/>
</dbReference>